<dbReference type="OrthoDB" id="471992at2759"/>
<name>A0A7J6NIF6_PEROL</name>
<gene>
    <name evidence="2" type="ORF">FOZ60_008813</name>
</gene>
<comment type="caution">
    <text evidence="2">The sequence shown here is derived from an EMBL/GenBank/DDBJ whole genome shotgun (WGS) entry which is preliminary data.</text>
</comment>
<accession>A0A7J6NIF6</accession>
<evidence type="ECO:0000313" key="2">
    <source>
        <dbReference type="EMBL" id="KAF4683649.1"/>
    </source>
</evidence>
<protein>
    <submittedName>
        <fullName evidence="2">Uncharacterized protein</fullName>
    </submittedName>
</protein>
<feature type="compositionally biased region" description="Basic and acidic residues" evidence="1">
    <location>
        <begin position="161"/>
        <end position="173"/>
    </location>
</feature>
<sequence length="473" mass="51783">MVTENGRNSESSTDGTRTAVNNNSVRASGSQQLVAAPCWTPPLLGQLKRDQWEGICYLRGLSVPLRREDVYALLMGSEQGINVYSETESALYREAYEKLYGEAPPVDPTGSIGQRDAQQTELSASVSNDPTPAETILQEEVPSKESEESEEEGIIQGGESVQDKGKELQRDTSQKSSQEEINATLFSRLDSLSSGIDNMRNGVPVGTPRKGSVNDTVSFAAGMAADRFVTERAQRVKASAVGKTNYTVPTQRRTGFDDWQVPRLSSVRDSGPAYKADPRLQGDPYGRTPPYEGPRFGSPPVTVGSKKTPTVVSLGSRLGNVAQENPVKSQARHNLGYRMPTRGYLASFWSLPPSWQRERPSDLPVSGGDEDLTLGQLDFVKDRVDQASAKLVSQVKKLKGGPYKGAADKRTWATVEREIIEHLNKASLNIARVHVLYMLECLDEQLNDKMMSRLGADNFLDGDQVELILNGVS</sequence>
<feature type="region of interest" description="Disordered" evidence="1">
    <location>
        <begin position="102"/>
        <end position="180"/>
    </location>
</feature>
<reference evidence="2 3" key="1">
    <citation type="submission" date="2020-04" db="EMBL/GenBank/DDBJ databases">
        <title>Perkinsus olseni comparative genomics.</title>
        <authorList>
            <person name="Bogema D.R."/>
        </authorList>
    </citation>
    <scope>NUCLEOTIDE SEQUENCE [LARGE SCALE GENOMIC DNA]</scope>
    <source>
        <strain evidence="2">00978-12</strain>
    </source>
</reference>
<feature type="region of interest" description="Disordered" evidence="1">
    <location>
        <begin position="1"/>
        <end position="22"/>
    </location>
</feature>
<dbReference type="EMBL" id="JABANP010000353">
    <property type="protein sequence ID" value="KAF4683649.1"/>
    <property type="molecule type" value="Genomic_DNA"/>
</dbReference>
<proteinExistence type="predicted"/>
<feature type="compositionally biased region" description="Polar residues" evidence="1">
    <location>
        <begin position="116"/>
        <end position="130"/>
    </location>
</feature>
<evidence type="ECO:0000313" key="3">
    <source>
        <dbReference type="Proteomes" id="UP000541610"/>
    </source>
</evidence>
<evidence type="ECO:0000256" key="1">
    <source>
        <dbReference type="SAM" id="MobiDB-lite"/>
    </source>
</evidence>
<feature type="region of interest" description="Disordered" evidence="1">
    <location>
        <begin position="263"/>
        <end position="305"/>
    </location>
</feature>
<organism evidence="2 3">
    <name type="scientific">Perkinsus olseni</name>
    <name type="common">Perkinsus atlanticus</name>
    <dbReference type="NCBI Taxonomy" id="32597"/>
    <lineage>
        <taxon>Eukaryota</taxon>
        <taxon>Sar</taxon>
        <taxon>Alveolata</taxon>
        <taxon>Perkinsozoa</taxon>
        <taxon>Perkinsea</taxon>
        <taxon>Perkinsida</taxon>
        <taxon>Perkinsidae</taxon>
        <taxon>Perkinsus</taxon>
    </lineage>
</organism>
<dbReference type="Proteomes" id="UP000541610">
    <property type="component" value="Unassembled WGS sequence"/>
</dbReference>
<dbReference type="AlphaFoldDB" id="A0A7J6NIF6"/>